<sequence length="208" mass="24080">MGTHSPQKAPNDAWHQIRDLSSYYEHHMSEQRPGRPPTWYVSSYHLSGVARSIFQAPNRSSMCECHEAWELHVRLWLGTYRKSDPRDNGEIDMFLYLPQVLQEVHIHAVRDVVVQLAINKQVVGASTELDYKPMLVRMLCNEIRKMQSMSSQRLELRVEGGQLLRLRFKDSCFQVNRGKQPITLQQLINGDSRLLKDTPRSILAVLLS</sequence>
<reference evidence="1" key="1">
    <citation type="journal article" date="2021" name="Nat. Commun.">
        <title>Genetic determinants of endophytism in the Arabidopsis root mycobiome.</title>
        <authorList>
            <person name="Mesny F."/>
            <person name="Miyauchi S."/>
            <person name="Thiergart T."/>
            <person name="Pickel B."/>
            <person name="Atanasova L."/>
            <person name="Karlsson M."/>
            <person name="Huettel B."/>
            <person name="Barry K.W."/>
            <person name="Haridas S."/>
            <person name="Chen C."/>
            <person name="Bauer D."/>
            <person name="Andreopoulos W."/>
            <person name="Pangilinan J."/>
            <person name="LaButti K."/>
            <person name="Riley R."/>
            <person name="Lipzen A."/>
            <person name="Clum A."/>
            <person name="Drula E."/>
            <person name="Henrissat B."/>
            <person name="Kohler A."/>
            <person name="Grigoriev I.V."/>
            <person name="Martin F.M."/>
            <person name="Hacquard S."/>
        </authorList>
    </citation>
    <scope>NUCLEOTIDE SEQUENCE</scope>
    <source>
        <strain evidence="1">MPI-CAGE-AT-0021</strain>
    </source>
</reference>
<dbReference type="OrthoDB" id="206201at2759"/>
<comment type="caution">
    <text evidence="1">The sequence shown here is derived from an EMBL/GenBank/DDBJ whole genome shotgun (WGS) entry which is preliminary data.</text>
</comment>
<gene>
    <name evidence="1" type="ORF">B0J13DRAFT_322451</name>
</gene>
<accession>A0A9P9J5K7</accession>
<proteinExistence type="predicted"/>
<dbReference type="EMBL" id="JAGMUU010000009">
    <property type="protein sequence ID" value="KAH7145425.1"/>
    <property type="molecule type" value="Genomic_DNA"/>
</dbReference>
<evidence type="ECO:0000313" key="1">
    <source>
        <dbReference type="EMBL" id="KAH7145425.1"/>
    </source>
</evidence>
<protein>
    <submittedName>
        <fullName evidence="1">Uncharacterized protein</fullName>
    </submittedName>
</protein>
<dbReference type="AlphaFoldDB" id="A0A9P9J5K7"/>
<evidence type="ECO:0000313" key="2">
    <source>
        <dbReference type="Proteomes" id="UP000717696"/>
    </source>
</evidence>
<dbReference type="Proteomes" id="UP000717696">
    <property type="component" value="Unassembled WGS sequence"/>
</dbReference>
<name>A0A9P9J5K7_9HYPO</name>
<organism evidence="1 2">
    <name type="scientific">Dactylonectria estremocensis</name>
    <dbReference type="NCBI Taxonomy" id="1079267"/>
    <lineage>
        <taxon>Eukaryota</taxon>
        <taxon>Fungi</taxon>
        <taxon>Dikarya</taxon>
        <taxon>Ascomycota</taxon>
        <taxon>Pezizomycotina</taxon>
        <taxon>Sordariomycetes</taxon>
        <taxon>Hypocreomycetidae</taxon>
        <taxon>Hypocreales</taxon>
        <taxon>Nectriaceae</taxon>
        <taxon>Dactylonectria</taxon>
    </lineage>
</organism>
<keyword evidence="2" id="KW-1185">Reference proteome</keyword>